<keyword evidence="6" id="KW-1185">Reference proteome</keyword>
<dbReference type="EMBL" id="JAQMWT010000096">
    <property type="protein sequence ID" value="KAJ8610684.1"/>
    <property type="molecule type" value="Genomic_DNA"/>
</dbReference>
<gene>
    <name evidence="5" type="ORF">CTAYLR_005667</name>
</gene>
<comment type="caution">
    <text evidence="5">The sequence shown here is derived from an EMBL/GenBank/DDBJ whole genome shotgun (WGS) entry which is preliminary data.</text>
</comment>
<feature type="region of interest" description="Disordered" evidence="4">
    <location>
        <begin position="380"/>
        <end position="406"/>
    </location>
</feature>
<dbReference type="GO" id="GO:0015631">
    <property type="term" value="F:tubulin binding"/>
    <property type="evidence" value="ECO:0007669"/>
    <property type="project" value="TreeGrafter"/>
</dbReference>
<keyword evidence="3" id="KW-0067">ATP-binding</keyword>
<evidence type="ECO:0000256" key="1">
    <source>
        <dbReference type="ARBA" id="ARBA00022598"/>
    </source>
</evidence>
<dbReference type="PROSITE" id="PS51221">
    <property type="entry name" value="TTL"/>
    <property type="match status" value="1"/>
</dbReference>
<feature type="compositionally biased region" description="Low complexity" evidence="4">
    <location>
        <begin position="385"/>
        <end position="394"/>
    </location>
</feature>
<keyword evidence="1" id="KW-0436">Ligase</keyword>
<evidence type="ECO:0000313" key="6">
    <source>
        <dbReference type="Proteomes" id="UP001230188"/>
    </source>
</evidence>
<sequence length="636" mass="72457">MGRRFVVRRGSKQEVLFCAFECKYECVTEAALELGWRIVGEDNEACHVYWVDVANINERMSKLQPWQRINHFPGMSNIARKNRLAQNLEKMRREFPKEYGFYPRTWVLPLDFGDFRAQFDARGKSSRFFIVKPDSGCQGRGIFLTQSIEDISPLDGVVAQHYVRKPFLLDGFKFDLRLYVLVTSCKPLRMYLCHDGLVRLCTEAYTKPTPENAGSRRMHLTNYAINKHSDKFERNEAGDLGSKRSVRWFMEFLAREMGQAKADALWRRMGAMCVKVVVAILPILVREYEATFFKVATDDEILGSRCVEVLGIDVIIDHALKPWLVEINHLPSFSTDSSLDADVKSRVVEQAMSVFRAKPTDRAVYEAAERAKAEDRLYAAGASEQQQQQQQQQQQRRRRLEEIFQRHDPDKLAKVEGLLRKYVGREDRLLHLVERRSKPHAGVPSYAAQIKFAFSQDEKKLKRLFCPLRHHKGDETLPPLEPSDGSRVPWGNPFKRTPARPASLPERKPLPMPGQKQIDAANRLARGFSSARHRDDSAIGCVRDAYAAKVASVVAHAKDWRRRLDDVKHRRNVAHVALQPKTFVFTDTPPIVGGGGGNDEGIAAAAASKKKPSKGYNVMPLDTLQSSTPRLMRRLG</sequence>
<dbReference type="GO" id="GO:0000226">
    <property type="term" value="P:microtubule cytoskeleton organization"/>
    <property type="evidence" value="ECO:0007669"/>
    <property type="project" value="TreeGrafter"/>
</dbReference>
<dbReference type="InterPro" id="IPR004344">
    <property type="entry name" value="TTL/TTLL_fam"/>
</dbReference>
<keyword evidence="2" id="KW-0547">Nucleotide-binding</keyword>
<dbReference type="AlphaFoldDB" id="A0AAD7ULX9"/>
<dbReference type="Gene3D" id="3.30.470.20">
    <property type="entry name" value="ATP-grasp fold, B domain"/>
    <property type="match status" value="1"/>
</dbReference>
<name>A0AAD7ULX9_9STRA</name>
<evidence type="ECO:0000313" key="5">
    <source>
        <dbReference type="EMBL" id="KAJ8610684.1"/>
    </source>
</evidence>
<evidence type="ECO:0000256" key="3">
    <source>
        <dbReference type="ARBA" id="ARBA00022840"/>
    </source>
</evidence>
<dbReference type="SUPFAM" id="SSF56059">
    <property type="entry name" value="Glutathione synthetase ATP-binding domain-like"/>
    <property type="match status" value="1"/>
</dbReference>
<dbReference type="PANTHER" id="PTHR12241:SF147">
    <property type="entry name" value="TUBULIN POLYGLUTAMYLASE TTLL7"/>
    <property type="match status" value="1"/>
</dbReference>
<dbReference type="GO" id="GO:0005524">
    <property type="term" value="F:ATP binding"/>
    <property type="evidence" value="ECO:0007669"/>
    <property type="project" value="UniProtKB-KW"/>
</dbReference>
<dbReference type="Proteomes" id="UP001230188">
    <property type="component" value="Unassembled WGS sequence"/>
</dbReference>
<dbReference type="GO" id="GO:0070740">
    <property type="term" value="F:tubulin-glutamic acid ligase activity"/>
    <property type="evidence" value="ECO:0007669"/>
    <property type="project" value="TreeGrafter"/>
</dbReference>
<protein>
    <submittedName>
        <fullName evidence="5">Uncharacterized protein</fullName>
    </submittedName>
</protein>
<accession>A0AAD7ULX9</accession>
<reference evidence="5" key="1">
    <citation type="submission" date="2023-01" db="EMBL/GenBank/DDBJ databases">
        <title>Metagenome sequencing of chrysophaentin producing Chrysophaeum taylorii.</title>
        <authorList>
            <person name="Davison J."/>
            <person name="Bewley C."/>
        </authorList>
    </citation>
    <scope>NUCLEOTIDE SEQUENCE</scope>
    <source>
        <strain evidence="5">NIES-1699</strain>
    </source>
</reference>
<feature type="region of interest" description="Disordered" evidence="4">
    <location>
        <begin position="473"/>
        <end position="514"/>
    </location>
</feature>
<dbReference type="GO" id="GO:0036064">
    <property type="term" value="C:ciliary basal body"/>
    <property type="evidence" value="ECO:0007669"/>
    <property type="project" value="TreeGrafter"/>
</dbReference>
<dbReference type="PANTHER" id="PTHR12241">
    <property type="entry name" value="TUBULIN POLYGLUTAMYLASE"/>
    <property type="match status" value="1"/>
</dbReference>
<evidence type="ECO:0000256" key="2">
    <source>
        <dbReference type="ARBA" id="ARBA00022741"/>
    </source>
</evidence>
<evidence type="ECO:0000256" key="4">
    <source>
        <dbReference type="SAM" id="MobiDB-lite"/>
    </source>
</evidence>
<dbReference type="Pfam" id="PF03133">
    <property type="entry name" value="TTL"/>
    <property type="match status" value="1"/>
</dbReference>
<organism evidence="5 6">
    <name type="scientific">Chrysophaeum taylorii</name>
    <dbReference type="NCBI Taxonomy" id="2483200"/>
    <lineage>
        <taxon>Eukaryota</taxon>
        <taxon>Sar</taxon>
        <taxon>Stramenopiles</taxon>
        <taxon>Ochrophyta</taxon>
        <taxon>Pelagophyceae</taxon>
        <taxon>Pelagomonadales</taxon>
        <taxon>Pelagomonadaceae</taxon>
        <taxon>Chrysophaeum</taxon>
    </lineage>
</organism>
<proteinExistence type="predicted"/>